<dbReference type="EMBL" id="LT629774">
    <property type="protein sequence ID" value="SDS39103.1"/>
    <property type="molecule type" value="Genomic_DNA"/>
</dbReference>
<gene>
    <name evidence="2" type="ORF">SAMN04489797_1500</name>
</gene>
<reference evidence="2 3" key="1">
    <citation type="submission" date="2016-10" db="EMBL/GenBank/DDBJ databases">
        <authorList>
            <person name="Varghese N."/>
            <person name="Submissions S."/>
        </authorList>
    </citation>
    <scope>NUCLEOTIDE SEQUENCE [LARGE SCALE GENOMIC DNA]</scope>
    <source>
        <strain evidence="2 3">RHA_55</strain>
    </source>
</reference>
<dbReference type="AlphaFoldDB" id="A0A1H1RTS1"/>
<feature type="chain" id="PRO_5009259278" description="Outer membrane protein beta-barrel domain-containing protein" evidence="1">
    <location>
        <begin position="32"/>
        <end position="205"/>
    </location>
</feature>
<evidence type="ECO:0000256" key="1">
    <source>
        <dbReference type="SAM" id="SignalP"/>
    </source>
</evidence>
<name>A0A1H1RTS1_9FLAO</name>
<dbReference type="InterPro" id="IPR011250">
    <property type="entry name" value="OMP/PagP_B-barrel"/>
</dbReference>
<keyword evidence="1" id="KW-0732">Signal</keyword>
<accession>A0A1H1RTS1</accession>
<evidence type="ECO:0000313" key="2">
    <source>
        <dbReference type="EMBL" id="SDS39103.1"/>
    </source>
</evidence>
<dbReference type="STRING" id="1249933.SAMN04489797_1500"/>
<feature type="signal peptide" evidence="1">
    <location>
        <begin position="1"/>
        <end position="31"/>
    </location>
</feature>
<sequence>MTSIKMKTIKKQTLLKMACVAFALVSNITYAQNTNPETSTEREGFIIEFSVGGGLISLEDSAGIQTFDKSQGAFSFPDLKLGYMLNEKLAITAAIPGNIYEFQDNDRHFGGFIPSLQYWVKDRWWIHGGIGLAIDAPALYDIENDINDDWNFGCAVMASTGYEIYKKKNFALNVQSKLVLGRANLDGDAHRDAVIFNIELGFSWL</sequence>
<proteinExistence type="predicted"/>
<dbReference type="Proteomes" id="UP000198963">
    <property type="component" value="Chromosome I"/>
</dbReference>
<dbReference type="RefSeq" id="WP_244266736.1">
    <property type="nucleotide sequence ID" value="NZ_LT629774.1"/>
</dbReference>
<dbReference type="SUPFAM" id="SSF56925">
    <property type="entry name" value="OMPA-like"/>
    <property type="match status" value="1"/>
</dbReference>
<protein>
    <recommendedName>
        <fullName evidence="4">Outer membrane protein beta-barrel domain-containing protein</fullName>
    </recommendedName>
</protein>
<evidence type="ECO:0008006" key="4">
    <source>
        <dbReference type="Google" id="ProtNLM"/>
    </source>
</evidence>
<organism evidence="2 3">
    <name type="scientific">Winogradskyella sediminis</name>
    <dbReference type="NCBI Taxonomy" id="1382466"/>
    <lineage>
        <taxon>Bacteria</taxon>
        <taxon>Pseudomonadati</taxon>
        <taxon>Bacteroidota</taxon>
        <taxon>Flavobacteriia</taxon>
        <taxon>Flavobacteriales</taxon>
        <taxon>Flavobacteriaceae</taxon>
        <taxon>Winogradskyella</taxon>
    </lineage>
</organism>
<evidence type="ECO:0000313" key="3">
    <source>
        <dbReference type="Proteomes" id="UP000198963"/>
    </source>
</evidence>
<keyword evidence="3" id="KW-1185">Reference proteome</keyword>